<dbReference type="Pfam" id="PF00593">
    <property type="entry name" value="TonB_dep_Rec_b-barrel"/>
    <property type="match status" value="1"/>
</dbReference>
<dbReference type="EMBL" id="BMXF01000002">
    <property type="protein sequence ID" value="GHB73093.1"/>
    <property type="molecule type" value="Genomic_DNA"/>
</dbReference>
<dbReference type="Proteomes" id="UP000598271">
    <property type="component" value="Unassembled WGS sequence"/>
</dbReference>
<dbReference type="SUPFAM" id="SSF49464">
    <property type="entry name" value="Carboxypeptidase regulatory domain-like"/>
    <property type="match status" value="1"/>
</dbReference>
<dbReference type="PROSITE" id="PS52016">
    <property type="entry name" value="TONB_DEPENDENT_REC_3"/>
    <property type="match status" value="1"/>
</dbReference>
<keyword evidence="1" id="KW-0813">Transport</keyword>
<name>A0A8J3G9A7_9BACT</name>
<protein>
    <submittedName>
        <fullName evidence="5">SusC/RagA family TonB-linked outer membrane protein</fullName>
    </submittedName>
</protein>
<dbReference type="NCBIfam" id="TIGR04056">
    <property type="entry name" value="OMP_RagA_SusC"/>
    <property type="match status" value="1"/>
</dbReference>
<keyword evidence="2" id="KW-0798">TonB box</keyword>
<dbReference type="InterPro" id="IPR037066">
    <property type="entry name" value="Plug_dom_sf"/>
</dbReference>
<dbReference type="SUPFAM" id="SSF56935">
    <property type="entry name" value="Porins"/>
    <property type="match status" value="1"/>
</dbReference>
<dbReference type="InterPro" id="IPR000531">
    <property type="entry name" value="Beta-barrel_TonB"/>
</dbReference>
<evidence type="ECO:0000256" key="2">
    <source>
        <dbReference type="RuleBase" id="RU003357"/>
    </source>
</evidence>
<keyword evidence="1" id="KW-1134">Transmembrane beta strand</keyword>
<comment type="similarity">
    <text evidence="1 2">Belongs to the TonB-dependent receptor family.</text>
</comment>
<organism evidence="5 6">
    <name type="scientific">Persicitalea jodogahamensis</name>
    <dbReference type="NCBI Taxonomy" id="402147"/>
    <lineage>
        <taxon>Bacteria</taxon>
        <taxon>Pseudomonadati</taxon>
        <taxon>Bacteroidota</taxon>
        <taxon>Cytophagia</taxon>
        <taxon>Cytophagales</taxon>
        <taxon>Spirosomataceae</taxon>
        <taxon>Persicitalea</taxon>
    </lineage>
</organism>
<feature type="domain" description="TonB-dependent receptor plug" evidence="4">
    <location>
        <begin position="249"/>
        <end position="357"/>
    </location>
</feature>
<feature type="domain" description="TonB-dependent receptor-like beta-barrel" evidence="3">
    <location>
        <begin position="597"/>
        <end position="1129"/>
    </location>
</feature>
<dbReference type="InterPro" id="IPR012910">
    <property type="entry name" value="Plug_dom"/>
</dbReference>
<dbReference type="Pfam" id="PF13715">
    <property type="entry name" value="CarbopepD_reg_2"/>
    <property type="match status" value="1"/>
</dbReference>
<gene>
    <name evidence="5" type="ORF">GCM10007390_28990</name>
</gene>
<evidence type="ECO:0000259" key="3">
    <source>
        <dbReference type="Pfam" id="PF00593"/>
    </source>
</evidence>
<proteinExistence type="inferred from homology"/>
<evidence type="ECO:0000256" key="1">
    <source>
        <dbReference type="PROSITE-ProRule" id="PRU01360"/>
    </source>
</evidence>
<comment type="caution">
    <text evidence="5">The sequence shown here is derived from an EMBL/GenBank/DDBJ whole genome shotgun (WGS) entry which is preliminary data.</text>
</comment>
<reference evidence="5 6" key="1">
    <citation type="journal article" date="2014" name="Int. J. Syst. Evol. Microbiol.">
        <title>Complete genome sequence of Corynebacterium casei LMG S-19264T (=DSM 44701T), isolated from a smear-ripened cheese.</title>
        <authorList>
            <consortium name="US DOE Joint Genome Institute (JGI-PGF)"/>
            <person name="Walter F."/>
            <person name="Albersmeier A."/>
            <person name="Kalinowski J."/>
            <person name="Ruckert C."/>
        </authorList>
    </citation>
    <scope>NUCLEOTIDE SEQUENCE [LARGE SCALE GENOMIC DNA]</scope>
    <source>
        <strain evidence="5 6">KCTC 12866</strain>
    </source>
</reference>
<evidence type="ECO:0000313" key="6">
    <source>
        <dbReference type="Proteomes" id="UP000598271"/>
    </source>
</evidence>
<evidence type="ECO:0000313" key="5">
    <source>
        <dbReference type="EMBL" id="GHB73093.1"/>
    </source>
</evidence>
<dbReference type="InterPro" id="IPR023997">
    <property type="entry name" value="TonB-dep_OMP_SusC/RagA_CS"/>
</dbReference>
<evidence type="ECO:0000259" key="4">
    <source>
        <dbReference type="Pfam" id="PF07715"/>
    </source>
</evidence>
<dbReference type="AlphaFoldDB" id="A0A8J3G9A7"/>
<dbReference type="InterPro" id="IPR008969">
    <property type="entry name" value="CarboxyPept-like_regulatory"/>
</dbReference>
<dbReference type="Gene3D" id="3.55.50.30">
    <property type="match status" value="1"/>
</dbReference>
<comment type="subcellular location">
    <subcellularLocation>
        <location evidence="1">Cell outer membrane</location>
        <topology evidence="1">Multi-pass membrane protein</topology>
    </subcellularLocation>
</comment>
<dbReference type="InterPro" id="IPR039426">
    <property type="entry name" value="TonB-dep_rcpt-like"/>
</dbReference>
<dbReference type="NCBIfam" id="TIGR04057">
    <property type="entry name" value="SusC_RagA_signa"/>
    <property type="match status" value="1"/>
</dbReference>
<keyword evidence="1" id="KW-0812">Transmembrane</keyword>
<dbReference type="Gene3D" id="2.170.130.10">
    <property type="entry name" value="TonB-dependent receptor, plug domain"/>
    <property type="match status" value="1"/>
</dbReference>
<dbReference type="RefSeq" id="WP_229580890.1">
    <property type="nucleotide sequence ID" value="NZ_BMXF01000002.1"/>
</dbReference>
<accession>A0A8J3G9A7</accession>
<dbReference type="InterPro" id="IPR023996">
    <property type="entry name" value="TonB-dep_OMP_SusC/RagA"/>
</dbReference>
<keyword evidence="1" id="KW-0998">Cell outer membrane</keyword>
<sequence length="1169" mass="127901">MKNSLLIKALLWVGVLSMGGVMPAIGSGEKAHLEAQKPDLALKARTLQAVLRDLQKKYKVYLNYEVEVVKGRTVSSVSFEQATNIDESLQRLLNPLGLRYEKLRERYYVIYPKEPESRVVPSQRETSDSSSKLENLVRTSGHTQPYERIVPAKVVQTVSGRVTDQENGQGLPGVSIVAQGTVQGTVTDADGKYKISLNDDVNTLVFSYIGYVTKSVELNGRQLLDVSMTADIQALQEVVVVGYGTQKKSVVTGAISSVKATDLENQQIGRLEQALQGRASGLTIASSSGAPGSTATVRIRGTTSLNEGASNPLYVVDGVVVGTGGIDYLNPSDIESIEVLKDAASAAIYGARSSAGVILVTTKKGTSGGIRVNYSGYYGSQAPAKKLNLLDATQYATLMNEQAVNDGKKAPFANPSSFGKGTDWQKLIFDNNARIQNHELSISGGTDRSTFYTSFGYYDQEGIVASEVSGFKRYNIRLNSSHKIKDWLVFGQTLGYSHINNKSGVNANSNFGGPLSSAIMLDPMTPIVVTDPALANAVPYSTQPVVRDAAGNPYGISDNVAQQVTNPLAFIQTVRGNYNWSDDIVGNVFVEAEPIKGLKLRSTVGTTLSFNGNESFSPMSYLNSNQISTQTSFTRFNGKTMNWNLENTVSYRRTTGKHDFTALVGQGAYLDNNSSGLTVTYFNLPVTTFEEASMNYSTSANDINASGYEGINHKVSSLFGRLTYNYNEKYLFTGVLRRDGSSRFGFNNRFGYFPSASVGWVASQEDFWTIKNTISFLKFRASYGLTGNDVLGNFRYLSTVGGGRNFTFGNDNYIIGYSPDAPANPDLRWEQTSQLNFGVDMVLFQDWNLTFDWYNKLTTGILQTVSFPGYAGATGSSFGNVADMSNQGVELELGYRKQVGGVKLNLRGNISYLKNEVKYLGEDKEFLQGGATLQNSTYELTRTAVGHAIGSFYGFQTQGIFQNQQEIEAYTGPDGKPVQPAAQPGDFRWADINNDGQINADDRTFIGDPIPNWSFGFTANATWKNFDFLVFGQGVAGNDIFQGLRRLDIPTANWQTSVLDRWTGEGTSDSYPRLTTKDANKNFANPSDFHLERGDYFRIKTMQVGYTLPKAISGKIGLQKARIYVSSNNLVTFTKYTGYDPEIGGSNYGIDRAIYPQSRSFLLGLNLGF</sequence>
<dbReference type="GO" id="GO:0009279">
    <property type="term" value="C:cell outer membrane"/>
    <property type="evidence" value="ECO:0007669"/>
    <property type="project" value="UniProtKB-SubCell"/>
</dbReference>
<dbReference type="Gene3D" id="2.60.40.1120">
    <property type="entry name" value="Carboxypeptidase-like, regulatory domain"/>
    <property type="match status" value="1"/>
</dbReference>
<keyword evidence="1 2" id="KW-0472">Membrane</keyword>
<dbReference type="Pfam" id="PF07715">
    <property type="entry name" value="Plug"/>
    <property type="match status" value="1"/>
</dbReference>
<keyword evidence="6" id="KW-1185">Reference proteome</keyword>